<evidence type="ECO:0000313" key="2">
    <source>
        <dbReference type="EMBL" id="OEY97274.1"/>
    </source>
</evidence>
<comment type="caution">
    <text evidence="2">The sequence shown here is derived from an EMBL/GenBank/DDBJ whole genome shotgun (WGS) entry which is preliminary data.</text>
</comment>
<dbReference type="EMBL" id="MKKK01000012">
    <property type="protein sequence ID" value="OEY97274.1"/>
    <property type="molecule type" value="Genomic_DNA"/>
</dbReference>
<organism evidence="2 3">
    <name type="scientific">Acinetobacter qingfengensis</name>
    <dbReference type="NCBI Taxonomy" id="1262585"/>
    <lineage>
        <taxon>Bacteria</taxon>
        <taxon>Pseudomonadati</taxon>
        <taxon>Pseudomonadota</taxon>
        <taxon>Gammaproteobacteria</taxon>
        <taxon>Moraxellales</taxon>
        <taxon>Moraxellaceae</taxon>
        <taxon>Acinetobacter</taxon>
    </lineage>
</organism>
<protein>
    <submittedName>
        <fullName evidence="2">Replication protein</fullName>
    </submittedName>
</protein>
<gene>
    <name evidence="2" type="ORF">BJI46_01425</name>
</gene>
<dbReference type="Pfam" id="PF02486">
    <property type="entry name" value="Rep_trans"/>
    <property type="match status" value="1"/>
</dbReference>
<evidence type="ECO:0000313" key="3">
    <source>
        <dbReference type="Proteomes" id="UP000185895"/>
    </source>
</evidence>
<dbReference type="Proteomes" id="UP000185895">
    <property type="component" value="Unassembled WGS sequence"/>
</dbReference>
<proteinExistence type="predicted"/>
<dbReference type="STRING" id="1262585.BJI46_01425"/>
<evidence type="ECO:0000259" key="1">
    <source>
        <dbReference type="Pfam" id="PF02486"/>
    </source>
</evidence>
<keyword evidence="3" id="KW-1185">Reference proteome</keyword>
<feature type="domain" description="Replication initiation protein-like C-terminal" evidence="1">
    <location>
        <begin position="160"/>
        <end position="330"/>
    </location>
</feature>
<dbReference type="InterPro" id="IPR003491">
    <property type="entry name" value="REP-like_C"/>
</dbReference>
<accession>A0A1E7RD34</accession>
<dbReference type="AlphaFoldDB" id="A0A1E7RD34"/>
<name>A0A1E7RD34_9GAMM</name>
<sequence>MGVTAVDTQSAAYDFPRKLDNVQLIKTEKGTLPVIHAVSCDDLQIAAVDWVTFAFGVETLGNQYLHISPEYEHDGLTYAIETTLDQWLFEIFGFGLGKKRDRGMHFYKFAYELQDGMGMVLYGHNSKSIAVQINGTGCALARKGWESRLYQYLNNEFQRAKISRIDLAHDDFEGQYITVDLANAWDDNDGFWCGGRSPNIEHKGNWKRINGKGRTLCVGNRDSGKYCRIYERGKKEGDQLSLWTRAEVEFKACDRHIPFDVLLSPSQYFVGAYPCFEWLAKILKQEFVNPEKIKTIKKQSQINLDKAIEITKHQFGKYIKFFRKIFNDDQVIEMISASNDDVPQRLNFSMTAAMQYVRNNEIIKPALCQEFPLFTGVHGVNQTMLGA</sequence>
<reference evidence="2 3" key="1">
    <citation type="submission" date="2016-09" db="EMBL/GenBank/DDBJ databases">
        <authorList>
            <person name="Capua I."/>
            <person name="De Benedictis P."/>
            <person name="Joannis T."/>
            <person name="Lombin L.H."/>
            <person name="Cattoli G."/>
        </authorList>
    </citation>
    <scope>NUCLEOTIDE SEQUENCE [LARGE SCALE GENOMIC DNA]</scope>
    <source>
        <strain evidence="2 3">ANC 4671</strain>
    </source>
</reference>